<dbReference type="Gene3D" id="3.80.10.10">
    <property type="entry name" value="Ribonuclease Inhibitor"/>
    <property type="match status" value="1"/>
</dbReference>
<dbReference type="Proteomes" id="UP001165082">
    <property type="component" value="Unassembled WGS sequence"/>
</dbReference>
<dbReference type="AlphaFoldDB" id="A0A9W7ACT5"/>
<gene>
    <name evidence="1" type="ORF">TrRE_jg13208</name>
</gene>
<name>A0A9W7ACT5_9STRA</name>
<keyword evidence="2" id="KW-1185">Reference proteome</keyword>
<organism evidence="1 2">
    <name type="scientific">Triparma retinervis</name>
    <dbReference type="NCBI Taxonomy" id="2557542"/>
    <lineage>
        <taxon>Eukaryota</taxon>
        <taxon>Sar</taxon>
        <taxon>Stramenopiles</taxon>
        <taxon>Ochrophyta</taxon>
        <taxon>Bolidophyceae</taxon>
        <taxon>Parmales</taxon>
        <taxon>Triparmaceae</taxon>
        <taxon>Triparma</taxon>
    </lineage>
</organism>
<evidence type="ECO:0000313" key="1">
    <source>
        <dbReference type="EMBL" id="GMH66009.1"/>
    </source>
</evidence>
<accession>A0A9W7ACT5</accession>
<dbReference type="InterPro" id="IPR032675">
    <property type="entry name" value="LRR_dom_sf"/>
</dbReference>
<dbReference type="SUPFAM" id="SSF52058">
    <property type="entry name" value="L domain-like"/>
    <property type="match status" value="1"/>
</dbReference>
<dbReference type="Pfam" id="PF13306">
    <property type="entry name" value="LRR_5"/>
    <property type="match status" value="2"/>
</dbReference>
<dbReference type="InterPro" id="IPR026906">
    <property type="entry name" value="LRR_5"/>
</dbReference>
<proteinExistence type="predicted"/>
<reference evidence="1" key="1">
    <citation type="submission" date="2022-07" db="EMBL/GenBank/DDBJ databases">
        <title>Genome analysis of Parmales, a sister group of diatoms, reveals the evolutionary specialization of diatoms from phago-mixotrophs to photoautotrophs.</title>
        <authorList>
            <person name="Ban H."/>
            <person name="Sato S."/>
            <person name="Yoshikawa S."/>
            <person name="Kazumasa Y."/>
            <person name="Nakamura Y."/>
            <person name="Ichinomiya M."/>
            <person name="Saitoh K."/>
            <person name="Sato N."/>
            <person name="Blanc-Mathieu R."/>
            <person name="Endo H."/>
            <person name="Kuwata A."/>
            <person name="Ogata H."/>
        </authorList>
    </citation>
    <scope>NUCLEOTIDE SEQUENCE</scope>
</reference>
<protein>
    <submittedName>
        <fullName evidence="1">Uncharacterized protein</fullName>
    </submittedName>
</protein>
<sequence>MYNSQSYLGHDLFKEWERIWKVTMNHVEEVGNKAFFCCKDLVDVELRKVKNLGAGALSNCRALLRVALPKVEMMGSRTFENCSSLPELYLPSVVRIGMKSCSNMKALTYAFIPNCRADSFHTFSGCVNLRHVHVNTRSGSFYTNMFEECYTLNVIARRAMEKNPQAWFKPYIPILSKGVKALRGDRNSGEDYKTGHSRVLHQYLHKQTLADAQEKEAYFALVICLKLCGMQKDGRARAEPKDPIMDILTGPAQDVARKVVEYRYGNRRSRRSKGELRWKDIWIIRNTALSEKLLFHPENKENFKFWGVQVNFDGDILGKIRKRERLVHFDDISDM</sequence>
<comment type="caution">
    <text evidence="1">The sequence shown here is derived from an EMBL/GenBank/DDBJ whole genome shotgun (WGS) entry which is preliminary data.</text>
</comment>
<dbReference type="EMBL" id="BRXZ01001232">
    <property type="protein sequence ID" value="GMH66009.1"/>
    <property type="molecule type" value="Genomic_DNA"/>
</dbReference>
<evidence type="ECO:0000313" key="2">
    <source>
        <dbReference type="Proteomes" id="UP001165082"/>
    </source>
</evidence>
<dbReference type="OrthoDB" id="10412834at2759"/>